<feature type="chain" id="PRO_5047396269" evidence="1">
    <location>
        <begin position="37"/>
        <end position="112"/>
    </location>
</feature>
<keyword evidence="1" id="KW-0732">Signal</keyword>
<organism evidence="2 3">
    <name type="scientific">Prorocentrum cordatum</name>
    <dbReference type="NCBI Taxonomy" id="2364126"/>
    <lineage>
        <taxon>Eukaryota</taxon>
        <taxon>Sar</taxon>
        <taxon>Alveolata</taxon>
        <taxon>Dinophyceae</taxon>
        <taxon>Prorocentrales</taxon>
        <taxon>Prorocentraceae</taxon>
        <taxon>Prorocentrum</taxon>
    </lineage>
</organism>
<proteinExistence type="predicted"/>
<keyword evidence="3" id="KW-1185">Reference proteome</keyword>
<protein>
    <submittedName>
        <fullName evidence="2">Uncharacterized protein</fullName>
    </submittedName>
</protein>
<evidence type="ECO:0000313" key="2">
    <source>
        <dbReference type="EMBL" id="CAK0903289.1"/>
    </source>
</evidence>
<feature type="signal peptide" evidence="1">
    <location>
        <begin position="1"/>
        <end position="36"/>
    </location>
</feature>
<name>A0ABN9XY14_9DINO</name>
<evidence type="ECO:0000256" key="1">
    <source>
        <dbReference type="SAM" id="SignalP"/>
    </source>
</evidence>
<feature type="non-terminal residue" evidence="2">
    <location>
        <position position="112"/>
    </location>
</feature>
<accession>A0ABN9XY14</accession>
<reference evidence="2" key="1">
    <citation type="submission" date="2023-10" db="EMBL/GenBank/DDBJ databases">
        <authorList>
            <person name="Chen Y."/>
            <person name="Shah S."/>
            <person name="Dougan E. K."/>
            <person name="Thang M."/>
            <person name="Chan C."/>
        </authorList>
    </citation>
    <scope>NUCLEOTIDE SEQUENCE [LARGE SCALE GENOMIC DNA]</scope>
</reference>
<comment type="caution">
    <text evidence="2">The sequence shown here is derived from an EMBL/GenBank/DDBJ whole genome shotgun (WGS) entry which is preliminary data.</text>
</comment>
<gene>
    <name evidence="2" type="ORF">PCOR1329_LOCUS79639</name>
</gene>
<feature type="non-terminal residue" evidence="2">
    <location>
        <position position="1"/>
    </location>
</feature>
<sequence length="112" mass="12259">DERMGGGADWVWNGSHGRLLLLKLAIASVILEMSECGQHGAAETAEGRLGCAIRCIRAAVQTRYELPCSERLEGRGGTARYSYRGEPALETGSLRRAWAWDRIVARLQESGV</sequence>
<evidence type="ECO:0000313" key="3">
    <source>
        <dbReference type="Proteomes" id="UP001189429"/>
    </source>
</evidence>
<dbReference type="Proteomes" id="UP001189429">
    <property type="component" value="Unassembled WGS sequence"/>
</dbReference>
<dbReference type="EMBL" id="CAUYUJ010021198">
    <property type="protein sequence ID" value="CAK0903289.1"/>
    <property type="molecule type" value="Genomic_DNA"/>
</dbReference>